<evidence type="ECO:0000313" key="2">
    <source>
        <dbReference type="EMBL" id="CAA9525579.1"/>
    </source>
</evidence>
<evidence type="ECO:0000256" key="1">
    <source>
        <dbReference type="SAM" id="MobiDB-lite"/>
    </source>
</evidence>
<feature type="region of interest" description="Disordered" evidence="1">
    <location>
        <begin position="1"/>
        <end position="104"/>
    </location>
</feature>
<feature type="region of interest" description="Disordered" evidence="1">
    <location>
        <begin position="130"/>
        <end position="161"/>
    </location>
</feature>
<organism evidence="2">
    <name type="scientific">uncultured Solirubrobacteraceae bacterium</name>
    <dbReference type="NCBI Taxonomy" id="1162706"/>
    <lineage>
        <taxon>Bacteria</taxon>
        <taxon>Bacillati</taxon>
        <taxon>Actinomycetota</taxon>
        <taxon>Thermoleophilia</taxon>
        <taxon>Solirubrobacterales</taxon>
        <taxon>Solirubrobacteraceae</taxon>
        <taxon>environmental samples</taxon>
    </lineage>
</organism>
<feature type="compositionally biased region" description="Basic residues" evidence="1">
    <location>
        <begin position="140"/>
        <end position="155"/>
    </location>
</feature>
<feature type="compositionally biased region" description="Basic and acidic residues" evidence="1">
    <location>
        <begin position="1"/>
        <end position="11"/>
    </location>
</feature>
<feature type="compositionally biased region" description="Basic and acidic residues" evidence="1">
    <location>
        <begin position="56"/>
        <end position="74"/>
    </location>
</feature>
<name>A0A6J4TKI3_9ACTN</name>
<dbReference type="EMBL" id="CADCVO010000575">
    <property type="protein sequence ID" value="CAA9525579.1"/>
    <property type="molecule type" value="Genomic_DNA"/>
</dbReference>
<feature type="compositionally biased region" description="Basic and acidic residues" evidence="1">
    <location>
        <begin position="82"/>
        <end position="102"/>
    </location>
</feature>
<feature type="non-terminal residue" evidence="2">
    <location>
        <position position="161"/>
    </location>
</feature>
<dbReference type="AlphaFoldDB" id="A0A6J4TKI3"/>
<feature type="non-terminal residue" evidence="2">
    <location>
        <position position="1"/>
    </location>
</feature>
<gene>
    <name evidence="2" type="ORF">AVDCRST_MAG13-3705</name>
</gene>
<protein>
    <submittedName>
        <fullName evidence="2">Uncharacterized protein</fullName>
    </submittedName>
</protein>
<proteinExistence type="predicted"/>
<sequence>GAQPTVHDRRAAQVRGAGIPQGLRQRGHHVDGRQHPRPLRRRCPGLLPQVGPGERQGGDRAALRRRRRDAEVHPPRLRRVHVAHDRDGHLRGRGHELRRAPGRDLAGGRHALGPLVRRLRGARLPDPALLHLPRPGLRGPGHRPLRVARRRGARRRGADRL</sequence>
<accession>A0A6J4TKI3</accession>
<reference evidence="2" key="1">
    <citation type="submission" date="2020-02" db="EMBL/GenBank/DDBJ databases">
        <authorList>
            <person name="Meier V. D."/>
        </authorList>
    </citation>
    <scope>NUCLEOTIDE SEQUENCE</scope>
    <source>
        <strain evidence="2">AVDCRST_MAG13</strain>
    </source>
</reference>